<dbReference type="AlphaFoldDB" id="A0AA48HGP8"/>
<accession>A0AA48HGP8</accession>
<organism evidence="1 2">
    <name type="scientific">Flagellimonas marinaquae</name>
    <dbReference type="NCBI Taxonomy" id="254955"/>
    <lineage>
        <taxon>Bacteria</taxon>
        <taxon>Pseudomonadati</taxon>
        <taxon>Bacteroidota</taxon>
        <taxon>Flavobacteriia</taxon>
        <taxon>Flavobacteriales</taxon>
        <taxon>Flavobacteriaceae</taxon>
        <taxon>Flagellimonas</taxon>
    </lineage>
</organism>
<proteinExistence type="predicted"/>
<keyword evidence="2" id="KW-1185">Reference proteome</keyword>
<dbReference type="Proteomes" id="UP001330184">
    <property type="component" value="Chromosome"/>
</dbReference>
<evidence type="ECO:0000313" key="2">
    <source>
        <dbReference type="Proteomes" id="UP001330184"/>
    </source>
</evidence>
<dbReference type="SMART" id="SM00028">
    <property type="entry name" value="TPR"/>
    <property type="match status" value="4"/>
</dbReference>
<evidence type="ECO:0008006" key="3">
    <source>
        <dbReference type="Google" id="ProtNLM"/>
    </source>
</evidence>
<dbReference type="SUPFAM" id="SSF48452">
    <property type="entry name" value="TPR-like"/>
    <property type="match status" value="1"/>
</dbReference>
<sequence length="278" mass="33026">MFHACAENQNNPKEVGSYESERVVLSASDSIKVSEYWQKANKLPLYSLERQSYLDSALIVKPDSAYFWQQKAMPLYKERKYSLGKPYLEKAVLYNPKRYLDYSAFMKCLFSKEYQESIAEFKLVKELYGDGYVMDHTYNFYLALDYLQLNQFENAKKYLLKSKEQQFKDFPNEPPEEACHYMDWFYLGVVEYELGNYIEAVKYFDLSLKVYTNFADALYYKGISLYKSGKSEEARKTMALARENNQNTINEDQVYYVVYPYQVYHKLSPYSRKTIETK</sequence>
<gene>
    <name evidence="1" type="ORF">MACH07_07500</name>
</gene>
<name>A0AA48HGP8_9FLAO</name>
<protein>
    <recommendedName>
        <fullName evidence="3">Tetratricopeptide repeat protein</fullName>
    </recommendedName>
</protein>
<dbReference type="EMBL" id="AP027268">
    <property type="protein sequence ID" value="BDW91918.1"/>
    <property type="molecule type" value="Genomic_DNA"/>
</dbReference>
<dbReference type="InterPro" id="IPR019734">
    <property type="entry name" value="TPR_rpt"/>
</dbReference>
<reference evidence="1 2" key="1">
    <citation type="submission" date="2023-01" db="EMBL/GenBank/DDBJ databases">
        <title>Complete genome sequence of Muricauda aquimarina strain IFOP_LL357.</title>
        <authorList>
            <person name="Gajardo G."/>
            <person name="Ueki S."/>
            <person name="Maruyama F."/>
        </authorList>
    </citation>
    <scope>NUCLEOTIDE SEQUENCE [LARGE SCALE GENOMIC DNA]</scope>
    <source>
        <strain evidence="1 2">IFOP_LL357</strain>
    </source>
</reference>
<evidence type="ECO:0000313" key="1">
    <source>
        <dbReference type="EMBL" id="BDW91918.1"/>
    </source>
</evidence>
<dbReference type="InterPro" id="IPR011990">
    <property type="entry name" value="TPR-like_helical_dom_sf"/>
</dbReference>
<dbReference type="Gene3D" id="1.25.40.10">
    <property type="entry name" value="Tetratricopeptide repeat domain"/>
    <property type="match status" value="2"/>
</dbReference>